<dbReference type="EMBL" id="MU275982">
    <property type="protein sequence ID" value="KAI0044462.1"/>
    <property type="molecule type" value="Genomic_DNA"/>
</dbReference>
<sequence>MRATFRTHEKVKHCVRFYCAHASTAPSRLYVSPLNFSPRTTAESSSLPLRSQRIHIIPCDTSPLTLMKSFASARLPRRSRRRPCPKPFKIRLSTLTSLSAAMNTSAQPPTVSQETVGAHRRISEAHQVLAEHYKLLADAGAPAPATARGDNPKALNNAASAPTWLNSSASAATSSSYSGGRLLGAKPSGRSFGPLCQATNYSSGSGFLVQPANPPASVCVDGRAEVESAVADGVGVGTRRREREGPWGRLHEGSERRHERSQGRDQKRRQRRGRVLPHHTIWRANANHRSSA</sequence>
<proteinExistence type="predicted"/>
<comment type="caution">
    <text evidence="1">The sequence shown here is derived from an EMBL/GenBank/DDBJ whole genome shotgun (WGS) entry which is preliminary data.</text>
</comment>
<evidence type="ECO:0000313" key="2">
    <source>
        <dbReference type="Proteomes" id="UP000814033"/>
    </source>
</evidence>
<evidence type="ECO:0000313" key="1">
    <source>
        <dbReference type="EMBL" id="KAI0044462.1"/>
    </source>
</evidence>
<reference evidence="1" key="1">
    <citation type="submission" date="2021-02" db="EMBL/GenBank/DDBJ databases">
        <authorList>
            <consortium name="DOE Joint Genome Institute"/>
            <person name="Ahrendt S."/>
            <person name="Looney B.P."/>
            <person name="Miyauchi S."/>
            <person name="Morin E."/>
            <person name="Drula E."/>
            <person name="Courty P.E."/>
            <person name="Chicoki N."/>
            <person name="Fauchery L."/>
            <person name="Kohler A."/>
            <person name="Kuo A."/>
            <person name="Labutti K."/>
            <person name="Pangilinan J."/>
            <person name="Lipzen A."/>
            <person name="Riley R."/>
            <person name="Andreopoulos W."/>
            <person name="He G."/>
            <person name="Johnson J."/>
            <person name="Barry K.W."/>
            <person name="Grigoriev I.V."/>
            <person name="Nagy L."/>
            <person name="Hibbett D."/>
            <person name="Henrissat B."/>
            <person name="Matheny P.B."/>
            <person name="Labbe J."/>
            <person name="Martin F."/>
        </authorList>
    </citation>
    <scope>NUCLEOTIDE SEQUENCE</scope>
    <source>
        <strain evidence="1">FP105234-sp</strain>
    </source>
</reference>
<gene>
    <name evidence="1" type="ORF">FA95DRAFT_255123</name>
</gene>
<protein>
    <submittedName>
        <fullName evidence="1">Uncharacterized protein</fullName>
    </submittedName>
</protein>
<name>A0ACB8RKR3_9AGAM</name>
<dbReference type="Proteomes" id="UP000814033">
    <property type="component" value="Unassembled WGS sequence"/>
</dbReference>
<organism evidence="1 2">
    <name type="scientific">Auriscalpium vulgare</name>
    <dbReference type="NCBI Taxonomy" id="40419"/>
    <lineage>
        <taxon>Eukaryota</taxon>
        <taxon>Fungi</taxon>
        <taxon>Dikarya</taxon>
        <taxon>Basidiomycota</taxon>
        <taxon>Agaricomycotina</taxon>
        <taxon>Agaricomycetes</taxon>
        <taxon>Russulales</taxon>
        <taxon>Auriscalpiaceae</taxon>
        <taxon>Auriscalpium</taxon>
    </lineage>
</organism>
<reference evidence="1" key="2">
    <citation type="journal article" date="2022" name="New Phytol.">
        <title>Evolutionary transition to the ectomycorrhizal habit in the genomes of a hyperdiverse lineage of mushroom-forming fungi.</title>
        <authorList>
            <person name="Looney B."/>
            <person name="Miyauchi S."/>
            <person name="Morin E."/>
            <person name="Drula E."/>
            <person name="Courty P.E."/>
            <person name="Kohler A."/>
            <person name="Kuo A."/>
            <person name="LaButti K."/>
            <person name="Pangilinan J."/>
            <person name="Lipzen A."/>
            <person name="Riley R."/>
            <person name="Andreopoulos W."/>
            <person name="He G."/>
            <person name="Johnson J."/>
            <person name="Nolan M."/>
            <person name="Tritt A."/>
            <person name="Barry K.W."/>
            <person name="Grigoriev I.V."/>
            <person name="Nagy L.G."/>
            <person name="Hibbett D."/>
            <person name="Henrissat B."/>
            <person name="Matheny P.B."/>
            <person name="Labbe J."/>
            <person name="Martin F.M."/>
        </authorList>
    </citation>
    <scope>NUCLEOTIDE SEQUENCE</scope>
    <source>
        <strain evidence="1">FP105234-sp</strain>
    </source>
</reference>
<accession>A0ACB8RKR3</accession>
<keyword evidence="2" id="KW-1185">Reference proteome</keyword>